<dbReference type="EMBL" id="MHLI01000006">
    <property type="protein sequence ID" value="OGZ05863.1"/>
    <property type="molecule type" value="Genomic_DNA"/>
</dbReference>
<dbReference type="Proteomes" id="UP000177122">
    <property type="component" value="Unassembled WGS sequence"/>
</dbReference>
<evidence type="ECO:0000313" key="1">
    <source>
        <dbReference type="EMBL" id="OGZ05863.1"/>
    </source>
</evidence>
<comment type="caution">
    <text evidence="1">The sequence shown here is derived from an EMBL/GenBank/DDBJ whole genome shotgun (WGS) entry which is preliminary data.</text>
</comment>
<sequence>MDKVIAVEGHSVVTAGGRMFLYIEHCGIRFMVQDETALHRIKRAINLLCRIGYDKMVRRSNMLTVVCSAPKNNAGALLSLGNAKIFFIDFGPTTTYTLRSLASCFVHEAQHCTQRHKYGDALTPLSRFRREWGACRAQKQFLKLAGGEKEIRYLDSLFQKKQYWWIRTKREQAAWDKWIARNNLVFNGLCDLGIVSI</sequence>
<name>A0A1G2CWX0_9BACT</name>
<evidence type="ECO:0008006" key="3">
    <source>
        <dbReference type="Google" id="ProtNLM"/>
    </source>
</evidence>
<protein>
    <recommendedName>
        <fullName evidence="3">DUF2268 domain-containing protein</fullName>
    </recommendedName>
</protein>
<organism evidence="1 2">
    <name type="scientific">Candidatus Lloydbacteria bacterium RIFCSPHIGHO2_01_FULL_49_22</name>
    <dbReference type="NCBI Taxonomy" id="1798658"/>
    <lineage>
        <taxon>Bacteria</taxon>
        <taxon>Candidatus Lloydiibacteriota</taxon>
    </lineage>
</organism>
<dbReference type="AlphaFoldDB" id="A0A1G2CWX0"/>
<accession>A0A1G2CWX0</accession>
<proteinExistence type="predicted"/>
<reference evidence="1 2" key="1">
    <citation type="journal article" date="2016" name="Nat. Commun.">
        <title>Thousands of microbial genomes shed light on interconnected biogeochemical processes in an aquifer system.</title>
        <authorList>
            <person name="Anantharaman K."/>
            <person name="Brown C.T."/>
            <person name="Hug L.A."/>
            <person name="Sharon I."/>
            <person name="Castelle C.J."/>
            <person name="Probst A.J."/>
            <person name="Thomas B.C."/>
            <person name="Singh A."/>
            <person name="Wilkins M.J."/>
            <person name="Karaoz U."/>
            <person name="Brodie E.L."/>
            <person name="Williams K.H."/>
            <person name="Hubbard S.S."/>
            <person name="Banfield J.F."/>
        </authorList>
    </citation>
    <scope>NUCLEOTIDE SEQUENCE [LARGE SCALE GENOMIC DNA]</scope>
</reference>
<gene>
    <name evidence="1" type="ORF">A2845_03610</name>
</gene>
<evidence type="ECO:0000313" key="2">
    <source>
        <dbReference type="Proteomes" id="UP000177122"/>
    </source>
</evidence>